<dbReference type="GO" id="GO:0006401">
    <property type="term" value="P:RNA catabolic process"/>
    <property type="evidence" value="ECO:0007669"/>
    <property type="project" value="TreeGrafter"/>
</dbReference>
<dbReference type="Proteomes" id="UP000594261">
    <property type="component" value="Chromosome 3"/>
</dbReference>
<evidence type="ECO:0000256" key="3">
    <source>
        <dbReference type="ARBA" id="ARBA00022759"/>
    </source>
</evidence>
<proteinExistence type="inferred from homology"/>
<name>A0A7N2L9Q4_QUELO</name>
<dbReference type="GO" id="GO:0003723">
    <property type="term" value="F:RNA binding"/>
    <property type="evidence" value="ECO:0007669"/>
    <property type="project" value="InterPro"/>
</dbReference>
<evidence type="ECO:0000256" key="5">
    <source>
        <dbReference type="ARBA" id="ARBA00023239"/>
    </source>
</evidence>
<organism evidence="7 8">
    <name type="scientific">Quercus lobata</name>
    <name type="common">Valley oak</name>
    <dbReference type="NCBI Taxonomy" id="97700"/>
    <lineage>
        <taxon>Eukaryota</taxon>
        <taxon>Viridiplantae</taxon>
        <taxon>Streptophyta</taxon>
        <taxon>Embryophyta</taxon>
        <taxon>Tracheophyta</taxon>
        <taxon>Spermatophyta</taxon>
        <taxon>Magnoliopsida</taxon>
        <taxon>eudicotyledons</taxon>
        <taxon>Gunneridae</taxon>
        <taxon>Pentapetalae</taxon>
        <taxon>rosids</taxon>
        <taxon>fabids</taxon>
        <taxon>Fagales</taxon>
        <taxon>Fagaceae</taxon>
        <taxon>Quercus</taxon>
    </lineage>
</organism>
<accession>A0A7N2L9Q4</accession>
<dbReference type="EnsemblPlants" id="QL03p068848:mrna">
    <property type="protein sequence ID" value="QL03p068848:mrna"/>
    <property type="gene ID" value="QL03p068848"/>
</dbReference>
<evidence type="ECO:0000313" key="7">
    <source>
        <dbReference type="EnsemblPlants" id="QL03p068848:mrna"/>
    </source>
</evidence>
<dbReference type="OMA" id="SHEWEKN"/>
<dbReference type="InterPro" id="IPR036430">
    <property type="entry name" value="RNase_T2-like_sf"/>
</dbReference>
<keyword evidence="2" id="KW-0540">Nuclease</keyword>
<dbReference type="GO" id="GO:0016787">
    <property type="term" value="F:hydrolase activity"/>
    <property type="evidence" value="ECO:0007669"/>
    <property type="project" value="UniProtKB-KW"/>
</dbReference>
<evidence type="ECO:0000256" key="6">
    <source>
        <dbReference type="RuleBase" id="RU004328"/>
    </source>
</evidence>
<dbReference type="SUPFAM" id="SSF55895">
    <property type="entry name" value="Ribonuclease Rh-like"/>
    <property type="match status" value="1"/>
</dbReference>
<dbReference type="Gene3D" id="3.90.730.10">
    <property type="entry name" value="Ribonuclease T2-like"/>
    <property type="match status" value="1"/>
</dbReference>
<keyword evidence="3" id="KW-0255">Endonuclease</keyword>
<evidence type="ECO:0000256" key="4">
    <source>
        <dbReference type="ARBA" id="ARBA00022801"/>
    </source>
</evidence>
<dbReference type="Pfam" id="PF00445">
    <property type="entry name" value="Ribonuclease_T2"/>
    <property type="match status" value="1"/>
</dbReference>
<keyword evidence="8" id="KW-1185">Reference proteome</keyword>
<evidence type="ECO:0000256" key="1">
    <source>
        <dbReference type="ARBA" id="ARBA00007469"/>
    </source>
</evidence>
<keyword evidence="5" id="KW-0456">Lyase</keyword>
<comment type="similarity">
    <text evidence="1 6">Belongs to the RNase T2 family.</text>
</comment>
<protein>
    <recommendedName>
        <fullName evidence="9">Pentatricopeptide repeat-containing protein</fullName>
    </recommendedName>
</protein>
<dbReference type="PANTHER" id="PTHR11240:SF75">
    <property type="entry name" value="RIBONUCLEASE 3"/>
    <property type="match status" value="1"/>
</dbReference>
<dbReference type="EMBL" id="LRBV02000003">
    <property type="status" value="NOT_ANNOTATED_CDS"/>
    <property type="molecule type" value="Genomic_DNA"/>
</dbReference>
<reference evidence="7" key="2">
    <citation type="submission" date="2021-01" db="UniProtKB">
        <authorList>
            <consortium name="EnsemblPlants"/>
        </authorList>
    </citation>
    <scope>IDENTIFICATION</scope>
</reference>
<keyword evidence="4" id="KW-0378">Hydrolase</keyword>
<evidence type="ECO:0000256" key="2">
    <source>
        <dbReference type="ARBA" id="ARBA00022722"/>
    </source>
</evidence>
<reference evidence="7 8" key="1">
    <citation type="journal article" date="2016" name="G3 (Bethesda)">
        <title>First Draft Assembly and Annotation of the Genome of a California Endemic Oak Quercus lobata Nee (Fagaceae).</title>
        <authorList>
            <person name="Sork V.L."/>
            <person name="Fitz-Gibbon S.T."/>
            <person name="Puiu D."/>
            <person name="Crepeau M."/>
            <person name="Gugger P.F."/>
            <person name="Sherman R."/>
            <person name="Stevens K."/>
            <person name="Langley C.H."/>
            <person name="Pellegrini M."/>
            <person name="Salzberg S.L."/>
        </authorList>
    </citation>
    <scope>NUCLEOTIDE SEQUENCE [LARGE SCALE GENOMIC DNA]</scope>
    <source>
        <strain evidence="7 8">cv. SW786</strain>
    </source>
</reference>
<dbReference type="GO" id="GO:0033897">
    <property type="term" value="F:ribonuclease T2 activity"/>
    <property type="evidence" value="ECO:0007669"/>
    <property type="project" value="InterPro"/>
</dbReference>
<dbReference type="InParanoid" id="A0A7N2L9Q4"/>
<dbReference type="GO" id="GO:0005576">
    <property type="term" value="C:extracellular region"/>
    <property type="evidence" value="ECO:0007669"/>
    <property type="project" value="TreeGrafter"/>
</dbReference>
<dbReference type="AlphaFoldDB" id="A0A7N2L9Q4"/>
<dbReference type="Gramene" id="QL03p068848:mrna">
    <property type="protein sequence ID" value="QL03p068848:mrna"/>
    <property type="gene ID" value="QL03p068848"/>
</dbReference>
<sequence>MKDEDKEITLRYHSEKLAIAFRLLNSPPDLISRMQVSWPTQACPSSIGSSFWSHEWEKNGTCSNSILDQHEYFQASLNLKDKVDLLQILESAGEKKLQGSNQMRVLIA</sequence>
<evidence type="ECO:0008006" key="9">
    <source>
        <dbReference type="Google" id="ProtNLM"/>
    </source>
</evidence>
<dbReference type="InterPro" id="IPR001568">
    <property type="entry name" value="RNase_T2-like"/>
</dbReference>
<evidence type="ECO:0000313" key="8">
    <source>
        <dbReference type="Proteomes" id="UP000594261"/>
    </source>
</evidence>
<dbReference type="PANTHER" id="PTHR11240">
    <property type="entry name" value="RIBONUCLEASE T2"/>
    <property type="match status" value="1"/>
</dbReference>